<feature type="region of interest" description="Disordered" evidence="1">
    <location>
        <begin position="300"/>
        <end position="337"/>
    </location>
</feature>
<dbReference type="AlphaFoldDB" id="A0AA39V1R8"/>
<evidence type="ECO:0000313" key="2">
    <source>
        <dbReference type="EMBL" id="KAK0507704.1"/>
    </source>
</evidence>
<organism evidence="2 3">
    <name type="scientific">Cladonia borealis</name>
    <dbReference type="NCBI Taxonomy" id="184061"/>
    <lineage>
        <taxon>Eukaryota</taxon>
        <taxon>Fungi</taxon>
        <taxon>Dikarya</taxon>
        <taxon>Ascomycota</taxon>
        <taxon>Pezizomycotina</taxon>
        <taxon>Lecanoromycetes</taxon>
        <taxon>OSLEUM clade</taxon>
        <taxon>Lecanoromycetidae</taxon>
        <taxon>Lecanorales</taxon>
        <taxon>Lecanorineae</taxon>
        <taxon>Cladoniaceae</taxon>
        <taxon>Cladonia</taxon>
    </lineage>
</organism>
<reference evidence="2" key="1">
    <citation type="submission" date="2023-03" db="EMBL/GenBank/DDBJ databases">
        <title>Complete genome of Cladonia borealis.</title>
        <authorList>
            <person name="Park H."/>
        </authorList>
    </citation>
    <scope>NUCLEOTIDE SEQUENCE</scope>
    <source>
        <strain evidence="2">ANT050790</strain>
    </source>
</reference>
<protein>
    <submittedName>
        <fullName evidence="2">Uncharacterized protein</fullName>
    </submittedName>
</protein>
<proteinExistence type="predicted"/>
<evidence type="ECO:0000313" key="3">
    <source>
        <dbReference type="Proteomes" id="UP001166286"/>
    </source>
</evidence>
<name>A0AA39V1R8_9LECA</name>
<feature type="compositionally biased region" description="Polar residues" evidence="1">
    <location>
        <begin position="44"/>
        <end position="54"/>
    </location>
</feature>
<gene>
    <name evidence="2" type="ORF">JMJ35_009593</name>
</gene>
<feature type="compositionally biased region" description="Acidic residues" evidence="1">
    <location>
        <begin position="320"/>
        <end position="337"/>
    </location>
</feature>
<dbReference type="Proteomes" id="UP001166286">
    <property type="component" value="Unassembled WGS sequence"/>
</dbReference>
<sequence>MMPPTDYNAMLYDHMSRSELLRRLSTHSSSTSSSSRKGSARVTKQTSAGNSPHNVQRRRTTPAQTARAYPRISQEGPFQTREQRLRHYYGARNSVPFVRPMSWQPGAETLQTSATSMPISEPAIGTTIEGLENLAVSGTPDGSVQQSIQDAFAMGYGFPVSRSNTMYQQSPTEMEGYETVGTGLESTCNPYYSYNMPEQPPYEFVSQAPIYDSYTASAYQVPQWPQVEPEYSLNSQTTQPNLDFLPLIYSEKTPQKVSVTTIPQLPKKGSKELVGMGLYDDEDKDFISTLNSAISVDPGRDSLGKGLKLEETWEPRKDDEDTGNEGAEEGYSSEEVEEVDEIPAVQSTTQPGIQTALYPTYGDLSNQSFFFSEDEQYTTDDQYGNYMTFGQGLQDSQPKFQDPTTSSFVWF</sequence>
<comment type="caution">
    <text evidence="2">The sequence shown here is derived from an EMBL/GenBank/DDBJ whole genome shotgun (WGS) entry which is preliminary data.</text>
</comment>
<accession>A0AA39V1R8</accession>
<feature type="region of interest" description="Disordered" evidence="1">
    <location>
        <begin position="392"/>
        <end position="411"/>
    </location>
</feature>
<feature type="region of interest" description="Disordered" evidence="1">
    <location>
        <begin position="22"/>
        <end position="68"/>
    </location>
</feature>
<feature type="compositionally biased region" description="Low complexity" evidence="1">
    <location>
        <begin position="26"/>
        <end position="43"/>
    </location>
</feature>
<feature type="compositionally biased region" description="Basic and acidic residues" evidence="1">
    <location>
        <begin position="300"/>
        <end position="319"/>
    </location>
</feature>
<keyword evidence="3" id="KW-1185">Reference proteome</keyword>
<evidence type="ECO:0000256" key="1">
    <source>
        <dbReference type="SAM" id="MobiDB-lite"/>
    </source>
</evidence>
<dbReference type="EMBL" id="JAFEKC020000022">
    <property type="protein sequence ID" value="KAK0507704.1"/>
    <property type="molecule type" value="Genomic_DNA"/>
</dbReference>